<organism evidence="2 3">
    <name type="scientific">Magnetovibrio blakemorei</name>
    <dbReference type="NCBI Taxonomy" id="28181"/>
    <lineage>
        <taxon>Bacteria</taxon>
        <taxon>Pseudomonadati</taxon>
        <taxon>Pseudomonadota</taxon>
        <taxon>Alphaproteobacteria</taxon>
        <taxon>Rhodospirillales</taxon>
        <taxon>Magnetovibrionaceae</taxon>
        <taxon>Magnetovibrio</taxon>
    </lineage>
</organism>
<name>A0A1E5Q9P2_9PROT</name>
<keyword evidence="1" id="KW-0812">Transmembrane</keyword>
<accession>A0A1E5Q9P2</accession>
<evidence type="ECO:0000256" key="1">
    <source>
        <dbReference type="SAM" id="Phobius"/>
    </source>
</evidence>
<evidence type="ECO:0000313" key="3">
    <source>
        <dbReference type="Proteomes" id="UP000095347"/>
    </source>
</evidence>
<evidence type="ECO:0000313" key="2">
    <source>
        <dbReference type="EMBL" id="OEJ68399.1"/>
    </source>
</evidence>
<protein>
    <submittedName>
        <fullName evidence="2">Uncharacterized protein</fullName>
    </submittedName>
</protein>
<keyword evidence="1" id="KW-0472">Membrane</keyword>
<feature type="transmembrane region" description="Helical" evidence="1">
    <location>
        <begin position="53"/>
        <end position="75"/>
    </location>
</feature>
<reference evidence="3" key="1">
    <citation type="submission" date="2016-07" db="EMBL/GenBank/DDBJ databases">
        <authorList>
            <person name="Florea S."/>
            <person name="Webb J.S."/>
            <person name="Jaromczyk J."/>
            <person name="Schardl C.L."/>
        </authorList>
    </citation>
    <scope>NUCLEOTIDE SEQUENCE [LARGE SCALE GENOMIC DNA]</scope>
    <source>
        <strain evidence="3">MV-1</strain>
    </source>
</reference>
<keyword evidence="1" id="KW-1133">Transmembrane helix</keyword>
<feature type="transmembrane region" description="Helical" evidence="1">
    <location>
        <begin position="95"/>
        <end position="118"/>
    </location>
</feature>
<keyword evidence="3" id="KW-1185">Reference proteome</keyword>
<dbReference type="STRING" id="28181.BEN30_06480"/>
<proteinExistence type="predicted"/>
<dbReference type="Proteomes" id="UP000095347">
    <property type="component" value="Unassembled WGS sequence"/>
</dbReference>
<sequence>MPDWPQIIHMHTLNSKQRKTNTMLTHMEGSAIAHHGHDLPQKRRRSLRNLFKLRTHTKATLGMGLLSMILYYGLYTFNADIRHIAEMTNQGDKTYFLLPIAIAFLFSVVHGIFTDKFWEALGLRAKR</sequence>
<comment type="caution">
    <text evidence="2">The sequence shown here is derived from an EMBL/GenBank/DDBJ whole genome shotgun (WGS) entry which is preliminary data.</text>
</comment>
<dbReference type="AlphaFoldDB" id="A0A1E5Q9P2"/>
<gene>
    <name evidence="2" type="ORF">BEN30_06480</name>
</gene>
<dbReference type="EMBL" id="MCGG01000014">
    <property type="protein sequence ID" value="OEJ68399.1"/>
    <property type="molecule type" value="Genomic_DNA"/>
</dbReference>